<feature type="compositionally biased region" description="Basic and acidic residues" evidence="1">
    <location>
        <begin position="803"/>
        <end position="824"/>
    </location>
</feature>
<evidence type="ECO:0000313" key="2">
    <source>
        <dbReference type="EMBL" id="KKN49085.1"/>
    </source>
</evidence>
<name>A0A0F9QXN7_9ZZZZ</name>
<organism evidence="2">
    <name type="scientific">marine sediment metagenome</name>
    <dbReference type="NCBI Taxonomy" id="412755"/>
    <lineage>
        <taxon>unclassified sequences</taxon>
        <taxon>metagenomes</taxon>
        <taxon>ecological metagenomes</taxon>
    </lineage>
</organism>
<proteinExistence type="predicted"/>
<evidence type="ECO:0000256" key="1">
    <source>
        <dbReference type="SAM" id="MobiDB-lite"/>
    </source>
</evidence>
<gene>
    <name evidence="2" type="ORF">LCGC14_0646550</name>
</gene>
<sequence>MRNLSADALLKIANNIGNEPVNIIEVEWIRDSGNKFSYADRDLTSIQGKILEVNDLDNVINVTGNTDSQEITVKLDDTDGTIRGVMDKNDIHFRDVWVYQWFEGLDLSDKFLLFKGKINSPVSWNEGDRTVTFTIISQLESLEIGFSPEEGNFLDITPELIGKPWPMCFGTVKYVRALRLTETMTGTLGDGVGIADFALEARAFALSVVTGYHGKTSSTHTNQSDAALATFLCQKKTERNSFRVFNHDQFPRGTIDLKIGKAVLEGHFVGKTNRFILHKIGSRYQENHPEWENFEVVGYQAIPRGWGTGNATLGGGVIQPCPGGETFIATSFGGIIQTGFEYRCGGDCTQKSKIMPHAGNWPPFVNSVTGYKQHFTGKITGDNAGYVFLKAGNKVQLAATVSQKFVVSIVPGTVLKVTAWSTREGQRFLQTVPSNYYTVSTESWGEITAVIVTLDEALSKYEEMGWEDDIFVTFRSDVGPNVVDILEYLIDRYIDFTVDSTSFDHVRDRVEVYSAHFAIYDRKDILTVLQEISYQACCSLVLKNDVFFIKYLPEEPTPVSTITKGDILVESLILEHTNTEDIITKMVCKWKLSDAQEKPYKTILRHNVAKYGVHEQEFDYYIYNYADAVIKSATFWTIRRANTWKKLTFSTPLTKLNLESLDDISISLIGDLANVPVISSIETGTYNSADRSLTFTCWTPVKAGTMVPYIFAYPADVDETLTFPTPEEIQQGFNGSGFSPNKSATGQLVQGAGLTLANKSYIAGSSDGKDAPCTKYDTQIDKAYKGCEDKDDDDNDDTEDEKGDLNNDEGKRNPSDLGDIKIEPDTPLDETWIDDPQGPPSVNYQGQEIPSPDGYGNDYEGGFKSNLESGDIDSGDTDGLPDPDDIDDDACNWIVTAGQLTPVLDVRPGGCQSFDRSQEAGTFGCVVNGVYVAQVYTFVFNSHAAAEAKTVEINSNKNGTVGENLIWSAGITSGLGSCQEPADPQMIAYRGP</sequence>
<dbReference type="AlphaFoldDB" id="A0A0F9QXN7"/>
<comment type="caution">
    <text evidence="2">The sequence shown here is derived from an EMBL/GenBank/DDBJ whole genome shotgun (WGS) entry which is preliminary data.</text>
</comment>
<feature type="region of interest" description="Disordered" evidence="1">
    <location>
        <begin position="785"/>
        <end position="878"/>
    </location>
</feature>
<feature type="compositionally biased region" description="Acidic residues" evidence="1">
    <location>
        <begin position="789"/>
        <end position="802"/>
    </location>
</feature>
<reference evidence="2" key="1">
    <citation type="journal article" date="2015" name="Nature">
        <title>Complex archaea that bridge the gap between prokaryotes and eukaryotes.</title>
        <authorList>
            <person name="Spang A."/>
            <person name="Saw J.H."/>
            <person name="Jorgensen S.L."/>
            <person name="Zaremba-Niedzwiedzka K."/>
            <person name="Martijn J."/>
            <person name="Lind A.E."/>
            <person name="van Eijk R."/>
            <person name="Schleper C."/>
            <person name="Guy L."/>
            <person name="Ettema T.J."/>
        </authorList>
    </citation>
    <scope>NUCLEOTIDE SEQUENCE</scope>
</reference>
<accession>A0A0F9QXN7</accession>
<dbReference type="EMBL" id="LAZR01001186">
    <property type="protein sequence ID" value="KKN49085.1"/>
    <property type="molecule type" value="Genomic_DNA"/>
</dbReference>
<protein>
    <submittedName>
        <fullName evidence="2">Uncharacterized protein</fullName>
    </submittedName>
</protein>